<dbReference type="Proteomes" id="UP001165083">
    <property type="component" value="Unassembled WGS sequence"/>
</dbReference>
<evidence type="ECO:0000313" key="1">
    <source>
        <dbReference type="EMBL" id="GMF15903.1"/>
    </source>
</evidence>
<sequence length="175" mass="20444">MLLSTNLSFLGGLSFVSELQFNDVWRHSLSDDYLFMFGGITNSVIFEADEEEMVRDDSIADYNDLWRYDLSTYSWKMLEPVESQHPPSRFSHSVALIRDKSAKYFLVCGIHFDPWSQLNDIWLFDFNRNMWTRIIPTTEVPRASTAIVTTQGVNVLFLEDTQSKLRTCRHNSRKD</sequence>
<dbReference type="OrthoDB" id="7676067at2759"/>
<organism evidence="1 2">
    <name type="scientific">Phytophthora lilii</name>
    <dbReference type="NCBI Taxonomy" id="2077276"/>
    <lineage>
        <taxon>Eukaryota</taxon>
        <taxon>Sar</taxon>
        <taxon>Stramenopiles</taxon>
        <taxon>Oomycota</taxon>
        <taxon>Peronosporomycetes</taxon>
        <taxon>Peronosporales</taxon>
        <taxon>Peronosporaceae</taxon>
        <taxon>Phytophthora</taxon>
    </lineage>
</organism>
<dbReference type="SUPFAM" id="SSF117281">
    <property type="entry name" value="Kelch motif"/>
    <property type="match status" value="1"/>
</dbReference>
<gene>
    <name evidence="1" type="ORF">Plil01_000555900</name>
</gene>
<accession>A0A9W6WTA6</accession>
<proteinExistence type="predicted"/>
<comment type="caution">
    <text evidence="1">The sequence shown here is derived from an EMBL/GenBank/DDBJ whole genome shotgun (WGS) entry which is preliminary data.</text>
</comment>
<reference evidence="1" key="1">
    <citation type="submission" date="2023-04" db="EMBL/GenBank/DDBJ databases">
        <title>Phytophthora lilii NBRC 32176.</title>
        <authorList>
            <person name="Ichikawa N."/>
            <person name="Sato H."/>
            <person name="Tonouchi N."/>
        </authorList>
    </citation>
    <scope>NUCLEOTIDE SEQUENCE</scope>
    <source>
        <strain evidence="1">NBRC 32176</strain>
    </source>
</reference>
<keyword evidence="2" id="KW-1185">Reference proteome</keyword>
<evidence type="ECO:0000313" key="2">
    <source>
        <dbReference type="Proteomes" id="UP001165083"/>
    </source>
</evidence>
<protein>
    <submittedName>
        <fullName evidence="1">Unnamed protein product</fullName>
    </submittedName>
</protein>
<name>A0A9W6WTA6_9STRA</name>
<dbReference type="EMBL" id="BSXW01000232">
    <property type="protein sequence ID" value="GMF15903.1"/>
    <property type="molecule type" value="Genomic_DNA"/>
</dbReference>
<dbReference type="Pfam" id="PF24681">
    <property type="entry name" value="Kelch_KLHDC2_KLHL20_DRC7"/>
    <property type="match status" value="1"/>
</dbReference>
<dbReference type="PANTHER" id="PTHR23244:SF471">
    <property type="entry name" value="GUANINE NUCLEOTIDE-BINDING PROTEIN SUBUNIT BETA 1-RELATED"/>
    <property type="match status" value="1"/>
</dbReference>
<dbReference type="PANTHER" id="PTHR23244">
    <property type="entry name" value="KELCH REPEAT DOMAIN"/>
    <property type="match status" value="1"/>
</dbReference>
<dbReference type="InterPro" id="IPR015915">
    <property type="entry name" value="Kelch-typ_b-propeller"/>
</dbReference>
<dbReference type="AlphaFoldDB" id="A0A9W6WTA6"/>
<dbReference type="Gene3D" id="2.120.10.80">
    <property type="entry name" value="Kelch-type beta propeller"/>
    <property type="match status" value="1"/>
</dbReference>